<dbReference type="OrthoDB" id="9803751at2"/>
<keyword evidence="1" id="KW-0812">Transmembrane</keyword>
<accession>A0A1J8NMF5</accession>
<comment type="caution">
    <text evidence="4">The sequence shown here is derived from an EMBL/GenBank/DDBJ whole genome shotgun (WGS) entry which is preliminary data.</text>
</comment>
<dbReference type="STRING" id="1225476.A1D18_03820"/>
<dbReference type="Pfam" id="PF00884">
    <property type="entry name" value="Sulfatase"/>
    <property type="match status" value="1"/>
</dbReference>
<keyword evidence="5" id="KW-1185">Reference proteome</keyword>
<gene>
    <name evidence="4" type="ORF">A1D18_03820</name>
</gene>
<feature type="transmembrane region" description="Helical" evidence="1">
    <location>
        <begin position="140"/>
        <end position="162"/>
    </location>
</feature>
<dbReference type="InterPro" id="IPR052701">
    <property type="entry name" value="GAG_Ulvan_Degrading_Sulfatases"/>
</dbReference>
<feature type="transmembrane region" description="Helical" evidence="1">
    <location>
        <begin position="53"/>
        <end position="79"/>
    </location>
</feature>
<keyword evidence="1" id="KW-0472">Membrane</keyword>
<dbReference type="PIRSF" id="PIRSF004950">
    <property type="entry name" value="Mmb_sulf_HI0842"/>
    <property type="match status" value="1"/>
</dbReference>
<feature type="domain" description="Inner membrane protein YejM N-terminal" evidence="3">
    <location>
        <begin position="10"/>
        <end position="253"/>
    </location>
</feature>
<dbReference type="Pfam" id="PF11893">
    <property type="entry name" value="DUF3413"/>
    <property type="match status" value="1"/>
</dbReference>
<organism evidence="4 5">
    <name type="scientific">Candidatus Rickettsiella isopodorum</name>
    <dbReference type="NCBI Taxonomy" id="1225476"/>
    <lineage>
        <taxon>Bacteria</taxon>
        <taxon>Pseudomonadati</taxon>
        <taxon>Pseudomonadota</taxon>
        <taxon>Gammaproteobacteria</taxon>
        <taxon>Legionellales</taxon>
        <taxon>Coxiellaceae</taxon>
        <taxon>Rickettsiella</taxon>
    </lineage>
</organism>
<protein>
    <submittedName>
        <fullName evidence="4">Uncharacterized protein</fullName>
    </submittedName>
</protein>
<feature type="transmembrane region" description="Helical" evidence="1">
    <location>
        <begin position="12"/>
        <end position="33"/>
    </location>
</feature>
<feature type="domain" description="Sulfatase N-terminal" evidence="2">
    <location>
        <begin position="263"/>
        <end position="535"/>
    </location>
</feature>
<reference evidence="4 5" key="1">
    <citation type="submission" date="2016-03" db="EMBL/GenBank/DDBJ databases">
        <title>Comparative genomics of Rickettsiella.</title>
        <authorList>
            <person name="Chandler C."/>
            <person name="Wang Y."/>
        </authorList>
    </citation>
    <scope>NUCLEOTIDE SEQUENCE [LARGE SCALE GENOMIC DNA]</scope>
    <source>
        <strain evidence="4 5">RCFS May 2013</strain>
    </source>
</reference>
<dbReference type="SUPFAM" id="SSF53649">
    <property type="entry name" value="Alkaline phosphatase-like"/>
    <property type="match status" value="1"/>
</dbReference>
<dbReference type="RefSeq" id="WP_071662490.1">
    <property type="nucleotide sequence ID" value="NZ_LUKY01000032.1"/>
</dbReference>
<dbReference type="PANTHER" id="PTHR43751">
    <property type="entry name" value="SULFATASE"/>
    <property type="match status" value="1"/>
</dbReference>
<feature type="transmembrane region" description="Helical" evidence="1">
    <location>
        <begin position="86"/>
        <end position="109"/>
    </location>
</feature>
<dbReference type="InterPro" id="IPR012159">
    <property type="entry name" value="YejM-like"/>
</dbReference>
<dbReference type="CDD" id="cd16148">
    <property type="entry name" value="sulfatase_like"/>
    <property type="match status" value="1"/>
</dbReference>
<evidence type="ECO:0000313" key="5">
    <source>
        <dbReference type="Proteomes" id="UP000183924"/>
    </source>
</evidence>
<dbReference type="InterPro" id="IPR000917">
    <property type="entry name" value="Sulfatase_N"/>
</dbReference>
<sequence>MSSITRKIYFNWIFWFFVGNALLFWGIGLHYLASIIPFRLSVSSLANQLLACLFLFSAFFGQLGLFACIAAIIPILLAILCPRKKLIFSVSVILGFLFAYLLSIDTFVFGQFHFHLNGVIWKLLTGGEANEIFDISWLEWLLIGLLTSLLFAFEIGLALFIWKKLRHKTYTLHFPVAMLACLLFSYYMLALLIKNSTALALNQQAYTLPLYYEVLAKLLPGKQALPELESLYRSDFVEINHANQKLDYPLHPLIYKPVKKPINIVFILIDSWRFDMLNAVNTPNIYRFAQQGWQFQQHFSGGNGTQPGLFSLFYSLPATYWTATINQHKSPLFMDKLLAENYSIGIFASAELIAPPFNQNVFVDVKNLNTSTIGHTPYDRDKQITKEFKQFITQTPSPFFSFLFYDAAHSFCIGNSPVSIFQPSIPVCDRLIYTNHTNPNPTYNRYKNALYYIDQLVGQDLALLKKRHLLENTLVLITADHGNEFNDNHLGYWGHASNFTHFQTQVPLIIHWPGQKPMRVKHMTSHYDVIPTLLNRIFGLQNPLTDYSVGQSLFNKTPPPFLLIHSYTNLGLVTNKKIITLFPSGYFQIQNLQAKMLPNESLPVKNILAVLALTQRYYVKDKN</sequence>
<evidence type="ECO:0000313" key="4">
    <source>
        <dbReference type="EMBL" id="OIZ95230.1"/>
    </source>
</evidence>
<dbReference type="PANTHER" id="PTHR43751:SF3">
    <property type="entry name" value="SULFATASE N-TERMINAL DOMAIN-CONTAINING PROTEIN"/>
    <property type="match status" value="1"/>
</dbReference>
<dbReference type="EMBL" id="LUKY01000032">
    <property type="protein sequence ID" value="OIZ95230.1"/>
    <property type="molecule type" value="Genomic_DNA"/>
</dbReference>
<name>A0A1J8NMF5_9COXI</name>
<dbReference type="InterPro" id="IPR017850">
    <property type="entry name" value="Alkaline_phosphatase_core_sf"/>
</dbReference>
<dbReference type="AlphaFoldDB" id="A0A1J8NMF5"/>
<proteinExistence type="predicted"/>
<evidence type="ECO:0000259" key="2">
    <source>
        <dbReference type="Pfam" id="PF00884"/>
    </source>
</evidence>
<dbReference type="Gene3D" id="3.40.720.10">
    <property type="entry name" value="Alkaline Phosphatase, subunit A"/>
    <property type="match status" value="1"/>
</dbReference>
<dbReference type="Proteomes" id="UP000183924">
    <property type="component" value="Unassembled WGS sequence"/>
</dbReference>
<evidence type="ECO:0000256" key="1">
    <source>
        <dbReference type="SAM" id="Phobius"/>
    </source>
</evidence>
<keyword evidence="1" id="KW-1133">Transmembrane helix</keyword>
<evidence type="ECO:0000259" key="3">
    <source>
        <dbReference type="Pfam" id="PF11893"/>
    </source>
</evidence>
<dbReference type="InterPro" id="IPR024588">
    <property type="entry name" value="YejM_N"/>
</dbReference>
<feature type="transmembrane region" description="Helical" evidence="1">
    <location>
        <begin position="174"/>
        <end position="193"/>
    </location>
</feature>